<dbReference type="GO" id="GO:0004385">
    <property type="term" value="F:GMP kinase activity"/>
    <property type="evidence" value="ECO:0007669"/>
    <property type="project" value="UniProtKB-EC"/>
</dbReference>
<dbReference type="SMART" id="SM00072">
    <property type="entry name" value="GuKc"/>
    <property type="match status" value="1"/>
</dbReference>
<dbReference type="InterPro" id="IPR008145">
    <property type="entry name" value="GK/Ca_channel_bsu"/>
</dbReference>
<dbReference type="PATRIC" id="fig|29343.3.peg.1085"/>
<proteinExistence type="inferred from homology"/>
<sequence length="200" mass="23377">MGKLYCLLGKSGSGKDTIFKLLMNDKSLRLSPVITYTTRPRREHETDGVEYNFITPEELMRLKAEGKIIEMRKYNTVKGVWYYCTVDDGKVNLENGDYLTIETLEGYNALKKYYGNSVVPLYLEVEDSERLIRSIMREREQRSPDYNELCRRFLADSEDFSEKKLIESGIIYRFQNIDAEKCANDIKKFILQKGNERSVC</sequence>
<evidence type="ECO:0000256" key="3">
    <source>
        <dbReference type="ARBA" id="ARBA00022679"/>
    </source>
</evidence>
<dbReference type="InterPro" id="IPR008144">
    <property type="entry name" value="Guanylate_kin-like_dom"/>
</dbReference>
<dbReference type="PANTHER" id="PTHR23117:SF13">
    <property type="entry name" value="GUANYLATE KINASE"/>
    <property type="match status" value="1"/>
</dbReference>
<dbReference type="Pfam" id="PF00625">
    <property type="entry name" value="Guanylate_kin"/>
    <property type="match status" value="1"/>
</dbReference>
<evidence type="ECO:0000256" key="1">
    <source>
        <dbReference type="ARBA" id="ARBA00003531"/>
    </source>
</evidence>
<dbReference type="EMBL" id="LM995447">
    <property type="protein sequence ID" value="CDZ24145.1"/>
    <property type="molecule type" value="Genomic_DNA"/>
</dbReference>
<keyword evidence="8" id="KW-1185">Reference proteome</keyword>
<comment type="function">
    <text evidence="1">Essential for recycling GMP and indirectly, cGMP.</text>
</comment>
<evidence type="ECO:0000259" key="6">
    <source>
        <dbReference type="PROSITE" id="PS50052"/>
    </source>
</evidence>
<dbReference type="InterPro" id="IPR027417">
    <property type="entry name" value="P-loop_NTPase"/>
</dbReference>
<dbReference type="GO" id="GO:0005829">
    <property type="term" value="C:cytosol"/>
    <property type="evidence" value="ECO:0007669"/>
    <property type="project" value="TreeGrafter"/>
</dbReference>
<keyword evidence="3" id="KW-0808">Transferase</keyword>
<evidence type="ECO:0000256" key="2">
    <source>
        <dbReference type="ARBA" id="ARBA00005790"/>
    </source>
</evidence>
<evidence type="ECO:0000256" key="4">
    <source>
        <dbReference type="ARBA" id="ARBA00022777"/>
    </source>
</evidence>
<reference evidence="8" key="1">
    <citation type="submission" date="2014-07" db="EMBL/GenBank/DDBJ databases">
        <authorList>
            <person name="Wibberg D."/>
        </authorList>
    </citation>
    <scope>NUCLEOTIDE SEQUENCE [LARGE SCALE GENOMIC DNA]</scope>
    <source>
        <strain evidence="8">DG5</strain>
    </source>
</reference>
<dbReference type="InterPro" id="IPR020590">
    <property type="entry name" value="Guanylate_kinase_CS"/>
</dbReference>
<organism evidence="7 8">
    <name type="scientific">[Clostridium] cellulosi</name>
    <dbReference type="NCBI Taxonomy" id="29343"/>
    <lineage>
        <taxon>Bacteria</taxon>
        <taxon>Bacillati</taxon>
        <taxon>Bacillota</taxon>
        <taxon>Clostridia</taxon>
        <taxon>Eubacteriales</taxon>
        <taxon>Oscillospiraceae</taxon>
        <taxon>Oscillospiraceae incertae sedis</taxon>
    </lineage>
</organism>
<dbReference type="HOGENOM" id="CLU_1376102_0_0_9"/>
<comment type="catalytic activity">
    <reaction evidence="5">
        <text>GMP + ATP = GDP + ADP</text>
        <dbReference type="Rhea" id="RHEA:20780"/>
        <dbReference type="ChEBI" id="CHEBI:30616"/>
        <dbReference type="ChEBI" id="CHEBI:58115"/>
        <dbReference type="ChEBI" id="CHEBI:58189"/>
        <dbReference type="ChEBI" id="CHEBI:456216"/>
        <dbReference type="EC" id="2.7.4.8"/>
    </reaction>
</comment>
<dbReference type="STRING" id="29343.CCDG5_1028"/>
<dbReference type="KEGG" id="ccel:CCDG5_1028"/>
<dbReference type="SUPFAM" id="SSF52540">
    <property type="entry name" value="P-loop containing nucleoside triphosphate hydrolases"/>
    <property type="match status" value="1"/>
</dbReference>
<keyword evidence="4 7" id="KW-0418">Kinase</keyword>
<evidence type="ECO:0000313" key="7">
    <source>
        <dbReference type="EMBL" id="CDZ24145.1"/>
    </source>
</evidence>
<dbReference type="PANTHER" id="PTHR23117">
    <property type="entry name" value="GUANYLATE KINASE-RELATED"/>
    <property type="match status" value="1"/>
</dbReference>
<dbReference type="Gene3D" id="3.40.50.300">
    <property type="entry name" value="P-loop containing nucleotide triphosphate hydrolases"/>
    <property type="match status" value="1"/>
</dbReference>
<evidence type="ECO:0000313" key="8">
    <source>
        <dbReference type="Proteomes" id="UP000032431"/>
    </source>
</evidence>
<dbReference type="Proteomes" id="UP000032431">
    <property type="component" value="Chromosome I"/>
</dbReference>
<comment type="similarity">
    <text evidence="2">Belongs to the guanylate kinase family.</text>
</comment>
<feature type="domain" description="Guanylate kinase-like" evidence="6">
    <location>
        <begin position="2"/>
        <end position="191"/>
    </location>
</feature>
<dbReference type="AlphaFoldDB" id="A0A078KSJ9"/>
<dbReference type="OrthoDB" id="1033810at2"/>
<name>A0A078KSJ9_9FIRM</name>
<gene>
    <name evidence="7" type="ORF">CCDG5_1028</name>
</gene>
<dbReference type="PROSITE" id="PS50052">
    <property type="entry name" value="GUANYLATE_KINASE_2"/>
    <property type="match status" value="1"/>
</dbReference>
<accession>A0A078KSJ9</accession>
<evidence type="ECO:0000256" key="5">
    <source>
        <dbReference type="ARBA" id="ARBA00048594"/>
    </source>
</evidence>
<dbReference type="PROSITE" id="PS00856">
    <property type="entry name" value="GUANYLATE_KINASE_1"/>
    <property type="match status" value="1"/>
</dbReference>
<protein>
    <submittedName>
        <fullName evidence="7">Guanylate kinase</fullName>
    </submittedName>
</protein>